<evidence type="ECO:0000256" key="2">
    <source>
        <dbReference type="ARBA" id="ARBA00004496"/>
    </source>
</evidence>
<dbReference type="InterPro" id="IPR029239">
    <property type="entry name" value="CFAP418"/>
</dbReference>
<evidence type="ECO:0000256" key="1">
    <source>
        <dbReference type="ARBA" id="ARBA00004437"/>
    </source>
</evidence>
<gene>
    <name evidence="6" type="ORF">scyTo_0005112</name>
</gene>
<organism evidence="6 7">
    <name type="scientific">Scyliorhinus torazame</name>
    <name type="common">Cloudy catshark</name>
    <name type="synonym">Catulus torazame</name>
    <dbReference type="NCBI Taxonomy" id="75743"/>
    <lineage>
        <taxon>Eukaryota</taxon>
        <taxon>Metazoa</taxon>
        <taxon>Chordata</taxon>
        <taxon>Craniata</taxon>
        <taxon>Vertebrata</taxon>
        <taxon>Chondrichthyes</taxon>
        <taxon>Elasmobranchii</taxon>
        <taxon>Galeomorphii</taxon>
        <taxon>Galeoidea</taxon>
        <taxon>Carcharhiniformes</taxon>
        <taxon>Scyliorhinidae</taxon>
        <taxon>Scyliorhinus</taxon>
    </lineage>
</organism>
<keyword evidence="7" id="KW-1185">Reference proteome</keyword>
<dbReference type="AlphaFoldDB" id="A0A401P2I5"/>
<dbReference type="Proteomes" id="UP000288216">
    <property type="component" value="Unassembled WGS sequence"/>
</dbReference>
<dbReference type="Pfam" id="PF14996">
    <property type="entry name" value="RMP"/>
    <property type="match status" value="1"/>
</dbReference>
<dbReference type="STRING" id="75743.A0A401P2I5"/>
<evidence type="ECO:0000256" key="5">
    <source>
        <dbReference type="ARBA" id="ARBA00026215"/>
    </source>
</evidence>
<name>A0A401P2I5_SCYTO</name>
<dbReference type="GO" id="GO:0001917">
    <property type="term" value="C:photoreceptor inner segment"/>
    <property type="evidence" value="ECO:0007669"/>
    <property type="project" value="UniProtKB-SubCell"/>
</dbReference>
<proteinExistence type="predicted"/>
<dbReference type="PANTHER" id="PTHR33958">
    <property type="entry name" value="PROTEIN C8ORF37"/>
    <property type="match status" value="1"/>
</dbReference>
<evidence type="ECO:0000256" key="4">
    <source>
        <dbReference type="ARBA" id="ARBA00024819"/>
    </source>
</evidence>
<dbReference type="EMBL" id="BFAA01001565">
    <property type="protein sequence ID" value="GCB67348.1"/>
    <property type="molecule type" value="Genomic_DNA"/>
</dbReference>
<evidence type="ECO:0000313" key="7">
    <source>
        <dbReference type="Proteomes" id="UP000288216"/>
    </source>
</evidence>
<comment type="function">
    <text evidence="4">May be involved in photoreceptor outer segment disk morphogenesis.</text>
</comment>
<dbReference type="PANTHER" id="PTHR33958:SF1">
    <property type="entry name" value="CILIA- AND FLAGELLA-ASSOCIATED PROTEIN 418"/>
    <property type="match status" value="1"/>
</dbReference>
<dbReference type="OMA" id="AHGKRCC"/>
<comment type="subcellular location">
    <subcellularLocation>
        <location evidence="2">Cytoplasm</location>
    </subcellularLocation>
    <subcellularLocation>
        <location evidence="1">Photoreceptor inner segment</location>
    </subcellularLocation>
</comment>
<dbReference type="GO" id="GO:0005829">
    <property type="term" value="C:cytosol"/>
    <property type="evidence" value="ECO:0007669"/>
    <property type="project" value="TreeGrafter"/>
</dbReference>
<reference evidence="6 7" key="1">
    <citation type="journal article" date="2018" name="Nat. Ecol. Evol.">
        <title>Shark genomes provide insights into elasmobranch evolution and the origin of vertebrates.</title>
        <authorList>
            <person name="Hara Y"/>
            <person name="Yamaguchi K"/>
            <person name="Onimaru K"/>
            <person name="Kadota M"/>
            <person name="Koyanagi M"/>
            <person name="Keeley SD"/>
            <person name="Tatsumi K"/>
            <person name="Tanaka K"/>
            <person name="Motone F"/>
            <person name="Kageyama Y"/>
            <person name="Nozu R"/>
            <person name="Adachi N"/>
            <person name="Nishimura O"/>
            <person name="Nakagawa R"/>
            <person name="Tanegashima C"/>
            <person name="Kiyatake I"/>
            <person name="Matsumoto R"/>
            <person name="Murakumo K"/>
            <person name="Nishida K"/>
            <person name="Terakita A"/>
            <person name="Kuratani S"/>
            <person name="Sato K"/>
            <person name="Hyodo S Kuraku.S."/>
        </authorList>
    </citation>
    <scope>NUCLEOTIDE SEQUENCE [LARGE SCALE GENOMIC DNA]</scope>
</reference>
<keyword evidence="3" id="KW-0963">Cytoplasm</keyword>
<protein>
    <recommendedName>
        <fullName evidence="5">Cilia- and flagella-associated protein 418</fullName>
    </recommendedName>
</protein>
<accession>A0A401P2I5</accession>
<evidence type="ECO:0000256" key="3">
    <source>
        <dbReference type="ARBA" id="ARBA00022490"/>
    </source>
</evidence>
<sequence length="195" mass="21834">MADDLDELLDEVELRFCRDRSAGAGGPDKEVKISAPSVRCKEASKEEDDLSDLIEDIFHDDPSVSDISKSNPGTITNCSGHSAPSQTKGRKCCPVYLGGSSAPPGLGTNTSQRTCDQLRCTTCDFRVITLDDYEWNKSCDYLFFRNNMPDLNKLKVKTLSRKGTRAYACQCSWRSIQNLANLREEQELRWVCGRH</sequence>
<dbReference type="OrthoDB" id="259905at2759"/>
<evidence type="ECO:0000313" key="6">
    <source>
        <dbReference type="EMBL" id="GCB67348.1"/>
    </source>
</evidence>
<comment type="caution">
    <text evidence="6">The sequence shown here is derived from an EMBL/GenBank/DDBJ whole genome shotgun (WGS) entry which is preliminary data.</text>
</comment>